<keyword evidence="4" id="KW-0067">ATP-binding</keyword>
<dbReference type="SUPFAM" id="SSF56112">
    <property type="entry name" value="Protein kinase-like (PK-like)"/>
    <property type="match status" value="1"/>
</dbReference>
<feature type="transmembrane region" description="Helical" evidence="7">
    <location>
        <begin position="575"/>
        <end position="595"/>
    </location>
</feature>
<dbReference type="SMART" id="SM00220">
    <property type="entry name" value="S_TKc"/>
    <property type="match status" value="1"/>
</dbReference>
<feature type="domain" description="Protein kinase" evidence="8">
    <location>
        <begin position="96"/>
        <end position="392"/>
    </location>
</feature>
<comment type="caution">
    <text evidence="9">The sequence shown here is derived from an EMBL/GenBank/DDBJ whole genome shotgun (WGS) entry which is preliminary data.</text>
</comment>
<reference evidence="9 10" key="1">
    <citation type="submission" date="2007-06" db="EMBL/GenBank/DDBJ databases">
        <authorList>
            <person name="Shimkets L."/>
            <person name="Ferriera S."/>
            <person name="Johnson J."/>
            <person name="Kravitz S."/>
            <person name="Beeson K."/>
            <person name="Sutton G."/>
            <person name="Rogers Y.-H."/>
            <person name="Friedman R."/>
            <person name="Frazier M."/>
            <person name="Venter J.C."/>
        </authorList>
    </citation>
    <scope>NUCLEOTIDE SEQUENCE [LARGE SCALE GENOMIC DNA]</scope>
    <source>
        <strain evidence="9 10">SIR-1</strain>
    </source>
</reference>
<keyword evidence="1" id="KW-0808">Transferase</keyword>
<keyword evidence="5" id="KW-0175">Coiled coil</keyword>
<sequence>MSEGNEAGPPARGRGAPSDTAGPDATVDTLGTDSEGADTDGTWGTWETVSAAARTLQGSPMQTQMPQAELESVGTTGRQALGAFEAERQASAEAPLVLGEVIGEGGRGIVRAATQTAMGREVAVKAVRPSLREALSQRRTTLELLQEAWITGRLEHPNIIPVYDIASDEDGQPLIVLKRIEGESWASLLAEPERARERLGLDPGDPADPADLDEAELLDAHLRVLMAVCTAVHFAHDRRILHLDIKPENVMLGSHGEIYVADWGVAASLAPDPAGKLPLAARRSGIVGTPSYMAPEMALGDGERLDERTDVYLLGATLHELIAGRPPHGGRSIMEVLYAVSHTEPRLPEHAHAPPELAEICRKAMAREPEDRYASAQELRRAIADFRSHRVASHIANEAQERLDELEALLVALAERARAEAEAGVGAWDEEASVEASSDNRPDPQRRKELFAQIRFGFEQSLAAWPENEAALRGLVRARELIVRYELDHGAPAIAVAIASRTRDLPAELLARVDEAYAREQGRQAELERIHADHDPNLGRRTRSFMIFVLSFVWIGFPLYEQLVAPEYPRAKTFLLYGLVPVLSLAVLAVLRVWARDSLTRTHINRLSVSTVALGLAFQLLLTLAGYFAGLGALQTMAFLPLVWACVVSLMAMAIDARGLVLGAAFGLATLGASVWTDFTFAFIGAANSFAAVAIVSGWWPRVSSSPN</sequence>
<dbReference type="CDD" id="cd14014">
    <property type="entry name" value="STKc_PknB_like"/>
    <property type="match status" value="1"/>
</dbReference>
<feature type="region of interest" description="Disordered" evidence="6">
    <location>
        <begin position="1"/>
        <end position="44"/>
    </location>
</feature>
<evidence type="ECO:0000259" key="8">
    <source>
        <dbReference type="PROSITE" id="PS50011"/>
    </source>
</evidence>
<dbReference type="OrthoDB" id="279610at2"/>
<dbReference type="EMBL" id="ABCS01000097">
    <property type="protein sequence ID" value="EDM75272.1"/>
    <property type="molecule type" value="Genomic_DNA"/>
</dbReference>
<evidence type="ECO:0000256" key="2">
    <source>
        <dbReference type="ARBA" id="ARBA00022741"/>
    </source>
</evidence>
<keyword evidence="10" id="KW-1185">Reference proteome</keyword>
<dbReference type="PANTHER" id="PTHR43289">
    <property type="entry name" value="MITOGEN-ACTIVATED PROTEIN KINASE KINASE KINASE 20-RELATED"/>
    <property type="match status" value="1"/>
</dbReference>
<gene>
    <name evidence="9" type="ORF">PPSIR1_41239</name>
</gene>
<evidence type="ECO:0000313" key="10">
    <source>
        <dbReference type="Proteomes" id="UP000005801"/>
    </source>
</evidence>
<dbReference type="eggNOG" id="COG0515">
    <property type="taxonomic scope" value="Bacteria"/>
</dbReference>
<keyword evidence="3 9" id="KW-0418">Kinase</keyword>
<dbReference type="PANTHER" id="PTHR43289:SF6">
    <property type="entry name" value="SERINE_THREONINE-PROTEIN KINASE NEKL-3"/>
    <property type="match status" value="1"/>
</dbReference>
<evidence type="ECO:0000313" key="9">
    <source>
        <dbReference type="EMBL" id="EDM75272.1"/>
    </source>
</evidence>
<dbReference type="Proteomes" id="UP000005801">
    <property type="component" value="Unassembled WGS sequence"/>
</dbReference>
<dbReference type="GO" id="GO:0004674">
    <property type="term" value="F:protein serine/threonine kinase activity"/>
    <property type="evidence" value="ECO:0007669"/>
    <property type="project" value="TreeGrafter"/>
</dbReference>
<keyword evidence="7" id="KW-0472">Membrane</keyword>
<organism evidence="9 10">
    <name type="scientific">Plesiocystis pacifica SIR-1</name>
    <dbReference type="NCBI Taxonomy" id="391625"/>
    <lineage>
        <taxon>Bacteria</taxon>
        <taxon>Pseudomonadati</taxon>
        <taxon>Myxococcota</taxon>
        <taxon>Polyangia</taxon>
        <taxon>Nannocystales</taxon>
        <taxon>Nannocystaceae</taxon>
        <taxon>Plesiocystis</taxon>
    </lineage>
</organism>
<dbReference type="GO" id="GO:0005524">
    <property type="term" value="F:ATP binding"/>
    <property type="evidence" value="ECO:0007669"/>
    <property type="project" value="UniProtKB-KW"/>
</dbReference>
<evidence type="ECO:0000256" key="3">
    <source>
        <dbReference type="ARBA" id="ARBA00022777"/>
    </source>
</evidence>
<dbReference type="Pfam" id="PF00069">
    <property type="entry name" value="Pkinase"/>
    <property type="match status" value="1"/>
</dbReference>
<feature type="transmembrane region" description="Helical" evidence="7">
    <location>
        <begin position="682"/>
        <end position="700"/>
    </location>
</feature>
<proteinExistence type="predicted"/>
<protein>
    <submittedName>
        <fullName evidence="9">Probable serine/threonine-protein kinase</fullName>
    </submittedName>
</protein>
<dbReference type="InterPro" id="IPR000719">
    <property type="entry name" value="Prot_kinase_dom"/>
</dbReference>
<dbReference type="InterPro" id="IPR008271">
    <property type="entry name" value="Ser/Thr_kinase_AS"/>
</dbReference>
<accession>A6GFS5</accession>
<dbReference type="RefSeq" id="WP_006975565.1">
    <property type="nucleotide sequence ID" value="NZ_ABCS01000097.1"/>
</dbReference>
<dbReference type="STRING" id="391625.PPSIR1_41239"/>
<keyword evidence="2" id="KW-0547">Nucleotide-binding</keyword>
<dbReference type="AlphaFoldDB" id="A6GFS5"/>
<evidence type="ECO:0000256" key="6">
    <source>
        <dbReference type="SAM" id="MobiDB-lite"/>
    </source>
</evidence>
<dbReference type="Gene3D" id="1.10.510.10">
    <property type="entry name" value="Transferase(Phosphotransferase) domain 1"/>
    <property type="match status" value="1"/>
</dbReference>
<keyword evidence="7" id="KW-1133">Transmembrane helix</keyword>
<feature type="coiled-coil region" evidence="5">
    <location>
        <begin position="389"/>
        <end position="423"/>
    </location>
</feature>
<evidence type="ECO:0000256" key="4">
    <source>
        <dbReference type="ARBA" id="ARBA00022840"/>
    </source>
</evidence>
<dbReference type="InterPro" id="IPR011009">
    <property type="entry name" value="Kinase-like_dom_sf"/>
</dbReference>
<evidence type="ECO:0000256" key="7">
    <source>
        <dbReference type="SAM" id="Phobius"/>
    </source>
</evidence>
<feature type="transmembrane region" description="Helical" evidence="7">
    <location>
        <begin position="634"/>
        <end position="652"/>
    </location>
</feature>
<feature type="transmembrane region" description="Helical" evidence="7">
    <location>
        <begin position="607"/>
        <end position="628"/>
    </location>
</feature>
<keyword evidence="7" id="KW-0812">Transmembrane</keyword>
<evidence type="ECO:0000256" key="1">
    <source>
        <dbReference type="ARBA" id="ARBA00022679"/>
    </source>
</evidence>
<name>A6GFS5_9BACT</name>
<dbReference type="PROSITE" id="PS50011">
    <property type="entry name" value="PROTEIN_KINASE_DOM"/>
    <property type="match status" value="1"/>
</dbReference>
<feature type="region of interest" description="Disordered" evidence="6">
    <location>
        <begin position="424"/>
        <end position="445"/>
    </location>
</feature>
<dbReference type="Gene3D" id="3.30.200.20">
    <property type="entry name" value="Phosphorylase Kinase, domain 1"/>
    <property type="match status" value="1"/>
</dbReference>
<dbReference type="PROSITE" id="PS00108">
    <property type="entry name" value="PROTEIN_KINASE_ST"/>
    <property type="match status" value="1"/>
</dbReference>
<evidence type="ECO:0000256" key="5">
    <source>
        <dbReference type="SAM" id="Coils"/>
    </source>
</evidence>
<feature type="transmembrane region" description="Helical" evidence="7">
    <location>
        <begin position="659"/>
        <end position="676"/>
    </location>
</feature>